<comment type="caution">
    <text evidence="1">The sequence shown here is derived from an EMBL/GenBank/DDBJ whole genome shotgun (WGS) entry which is preliminary data.</text>
</comment>
<protein>
    <submittedName>
        <fullName evidence="1">Uncharacterized protein</fullName>
    </submittedName>
</protein>
<gene>
    <name evidence="1" type="ORF">MUB52_01385</name>
</gene>
<evidence type="ECO:0000313" key="1">
    <source>
        <dbReference type="EMBL" id="MCV3270069.1"/>
    </source>
</evidence>
<keyword evidence="2" id="KW-1185">Reference proteome</keyword>
<reference evidence="1 2" key="1">
    <citation type="submission" date="2022-04" db="EMBL/GenBank/DDBJ databases">
        <title>Roseobacter sp. WL0113 is a bacterium isolated from neritic sediment.</title>
        <authorList>
            <person name="Wang L."/>
            <person name="He W."/>
            <person name="Zhang D.-F."/>
        </authorList>
    </citation>
    <scope>NUCLEOTIDE SEQUENCE [LARGE SCALE GENOMIC DNA]</scope>
    <source>
        <strain evidence="1 2">WL0113</strain>
    </source>
</reference>
<dbReference type="EMBL" id="JALIEB010000001">
    <property type="protein sequence ID" value="MCV3270069.1"/>
    <property type="molecule type" value="Genomic_DNA"/>
</dbReference>
<evidence type="ECO:0000313" key="2">
    <source>
        <dbReference type="Proteomes" id="UP001208690"/>
    </source>
</evidence>
<dbReference type="Proteomes" id="UP001208690">
    <property type="component" value="Unassembled WGS sequence"/>
</dbReference>
<proteinExistence type="predicted"/>
<accession>A0ABT3B9G8</accession>
<name>A0ABT3B9G8_9RHOB</name>
<sequence>MTDIEVIGGFIWGQKPRLLREGAGDHHALAFAARQYAKMPISETRTSQEG</sequence>
<organism evidence="1 2">
    <name type="scientific">Roseobacter sinensis</name>
    <dbReference type="NCBI Taxonomy" id="2931391"/>
    <lineage>
        <taxon>Bacteria</taxon>
        <taxon>Pseudomonadati</taxon>
        <taxon>Pseudomonadota</taxon>
        <taxon>Alphaproteobacteria</taxon>
        <taxon>Rhodobacterales</taxon>
        <taxon>Roseobacteraceae</taxon>
        <taxon>Roseobacter</taxon>
    </lineage>
</organism>